<organism evidence="2">
    <name type="scientific">Physcomitrium patens</name>
    <name type="common">Spreading-leaved earth moss</name>
    <name type="synonym">Physcomitrella patens</name>
    <dbReference type="NCBI Taxonomy" id="3218"/>
    <lineage>
        <taxon>Eukaryota</taxon>
        <taxon>Viridiplantae</taxon>
        <taxon>Streptophyta</taxon>
        <taxon>Embryophyta</taxon>
        <taxon>Bryophyta</taxon>
        <taxon>Bryophytina</taxon>
        <taxon>Bryopsida</taxon>
        <taxon>Funariidae</taxon>
        <taxon>Funariales</taxon>
        <taxon>Funariaceae</taxon>
        <taxon>Physcomitrium</taxon>
    </lineage>
</organism>
<feature type="compositionally biased region" description="Polar residues" evidence="1">
    <location>
        <begin position="66"/>
        <end position="83"/>
    </location>
</feature>
<sequence length="83" mass="8833">MEGTGDNDHNSKVPEKAVSPTSEARKVIDHAAYNARAVGKVLLHPLSKEAQTEAIAKAREDKAVSDQRTAPVSDTVAQQADPL</sequence>
<dbReference type="Gramene" id="Pp3c7_371V3.1">
    <property type="protein sequence ID" value="PAC:32924719.CDS.1"/>
    <property type="gene ID" value="Pp3c7_371"/>
</dbReference>
<evidence type="ECO:0000313" key="4">
    <source>
        <dbReference type="Proteomes" id="UP000006727"/>
    </source>
</evidence>
<evidence type="ECO:0000313" key="2">
    <source>
        <dbReference type="EMBL" id="PNR50513.1"/>
    </source>
</evidence>
<reference evidence="2 4" key="1">
    <citation type="journal article" date="2008" name="Science">
        <title>The Physcomitrella genome reveals evolutionary insights into the conquest of land by plants.</title>
        <authorList>
            <person name="Rensing S."/>
            <person name="Lang D."/>
            <person name="Zimmer A."/>
            <person name="Terry A."/>
            <person name="Salamov A."/>
            <person name="Shapiro H."/>
            <person name="Nishiyama T."/>
            <person name="Perroud P.-F."/>
            <person name="Lindquist E."/>
            <person name="Kamisugi Y."/>
            <person name="Tanahashi T."/>
            <person name="Sakakibara K."/>
            <person name="Fujita T."/>
            <person name="Oishi K."/>
            <person name="Shin-I T."/>
            <person name="Kuroki Y."/>
            <person name="Toyoda A."/>
            <person name="Suzuki Y."/>
            <person name="Hashimoto A."/>
            <person name="Yamaguchi K."/>
            <person name="Sugano A."/>
            <person name="Kohara Y."/>
            <person name="Fujiyama A."/>
            <person name="Anterola A."/>
            <person name="Aoki S."/>
            <person name="Ashton N."/>
            <person name="Barbazuk W.B."/>
            <person name="Barker E."/>
            <person name="Bennetzen J."/>
            <person name="Bezanilla M."/>
            <person name="Blankenship R."/>
            <person name="Cho S.H."/>
            <person name="Dutcher S."/>
            <person name="Estelle M."/>
            <person name="Fawcett J.A."/>
            <person name="Gundlach H."/>
            <person name="Hanada K."/>
            <person name="Heyl A."/>
            <person name="Hicks K.A."/>
            <person name="Hugh J."/>
            <person name="Lohr M."/>
            <person name="Mayer K."/>
            <person name="Melkozernov A."/>
            <person name="Murata T."/>
            <person name="Nelson D."/>
            <person name="Pils B."/>
            <person name="Prigge M."/>
            <person name="Reiss B."/>
            <person name="Renner T."/>
            <person name="Rombauts S."/>
            <person name="Rushton P."/>
            <person name="Sanderfoot A."/>
            <person name="Schween G."/>
            <person name="Shiu S.-H."/>
            <person name="Stueber K."/>
            <person name="Theodoulou F.L."/>
            <person name="Tu H."/>
            <person name="Van de Peer Y."/>
            <person name="Verrier P.J."/>
            <person name="Waters E."/>
            <person name="Wood A."/>
            <person name="Yang L."/>
            <person name="Cove D."/>
            <person name="Cuming A."/>
            <person name="Hasebe M."/>
            <person name="Lucas S."/>
            <person name="Mishler D.B."/>
            <person name="Reski R."/>
            <person name="Grigoriev I."/>
            <person name="Quatrano R.S."/>
            <person name="Boore J.L."/>
        </authorList>
    </citation>
    <scope>NUCLEOTIDE SEQUENCE [LARGE SCALE GENOMIC DNA]</scope>
    <source>
        <strain evidence="3 4">cv. Gransden 2004</strain>
    </source>
</reference>
<dbReference type="Proteomes" id="UP000006727">
    <property type="component" value="Chromosome 7"/>
</dbReference>
<feature type="compositionally biased region" description="Basic and acidic residues" evidence="1">
    <location>
        <begin position="1"/>
        <end position="15"/>
    </location>
</feature>
<reference evidence="3" key="3">
    <citation type="submission" date="2020-12" db="UniProtKB">
        <authorList>
            <consortium name="EnsemblPlants"/>
        </authorList>
    </citation>
    <scope>IDENTIFICATION</scope>
</reference>
<dbReference type="EnsemblPlants" id="Pp3c7_371V3.1">
    <property type="protein sequence ID" value="PAC:32924719.CDS.1"/>
    <property type="gene ID" value="Pp3c7_371"/>
</dbReference>
<feature type="region of interest" description="Disordered" evidence="1">
    <location>
        <begin position="57"/>
        <end position="83"/>
    </location>
</feature>
<protein>
    <submittedName>
        <fullName evidence="2 3">Uncharacterized protein</fullName>
    </submittedName>
</protein>
<evidence type="ECO:0000256" key="1">
    <source>
        <dbReference type="SAM" id="MobiDB-lite"/>
    </source>
</evidence>
<accession>A0A2K1K9R1</accession>
<dbReference type="AlphaFoldDB" id="A0A2K1K9R1"/>
<proteinExistence type="predicted"/>
<evidence type="ECO:0000313" key="3">
    <source>
        <dbReference type="EnsemblPlants" id="PAC:32924719.CDS.1"/>
    </source>
</evidence>
<dbReference type="InParanoid" id="A0A2K1K9R1"/>
<reference evidence="2 4" key="2">
    <citation type="journal article" date="2018" name="Plant J.">
        <title>The Physcomitrella patens chromosome-scale assembly reveals moss genome structure and evolution.</title>
        <authorList>
            <person name="Lang D."/>
            <person name="Ullrich K.K."/>
            <person name="Murat F."/>
            <person name="Fuchs J."/>
            <person name="Jenkins J."/>
            <person name="Haas F.B."/>
            <person name="Piednoel M."/>
            <person name="Gundlach H."/>
            <person name="Van Bel M."/>
            <person name="Meyberg R."/>
            <person name="Vives C."/>
            <person name="Morata J."/>
            <person name="Symeonidi A."/>
            <person name="Hiss M."/>
            <person name="Muchero W."/>
            <person name="Kamisugi Y."/>
            <person name="Saleh O."/>
            <person name="Blanc G."/>
            <person name="Decker E.L."/>
            <person name="van Gessel N."/>
            <person name="Grimwood J."/>
            <person name="Hayes R.D."/>
            <person name="Graham S.W."/>
            <person name="Gunter L.E."/>
            <person name="McDaniel S.F."/>
            <person name="Hoernstein S.N.W."/>
            <person name="Larsson A."/>
            <person name="Li F.W."/>
            <person name="Perroud P.F."/>
            <person name="Phillips J."/>
            <person name="Ranjan P."/>
            <person name="Rokshar D.S."/>
            <person name="Rothfels C.J."/>
            <person name="Schneider L."/>
            <person name="Shu S."/>
            <person name="Stevenson D.W."/>
            <person name="Thummler F."/>
            <person name="Tillich M."/>
            <person name="Villarreal Aguilar J.C."/>
            <person name="Widiez T."/>
            <person name="Wong G.K."/>
            <person name="Wymore A."/>
            <person name="Zhang Y."/>
            <person name="Zimmer A.D."/>
            <person name="Quatrano R.S."/>
            <person name="Mayer K.F.X."/>
            <person name="Goodstein D."/>
            <person name="Casacuberta J.M."/>
            <person name="Vandepoele K."/>
            <person name="Reski R."/>
            <person name="Cuming A.C."/>
            <person name="Tuskan G.A."/>
            <person name="Maumus F."/>
            <person name="Salse J."/>
            <person name="Schmutz J."/>
            <person name="Rensing S.A."/>
        </authorList>
    </citation>
    <scope>NUCLEOTIDE SEQUENCE [LARGE SCALE GENOMIC DNA]</scope>
    <source>
        <strain evidence="3 4">cv. Gransden 2004</strain>
    </source>
</reference>
<dbReference type="EMBL" id="ABEU02000007">
    <property type="protein sequence ID" value="PNR50513.1"/>
    <property type="molecule type" value="Genomic_DNA"/>
</dbReference>
<gene>
    <name evidence="2" type="ORF">PHYPA_009699</name>
</gene>
<name>A0A2K1K9R1_PHYPA</name>
<keyword evidence="4" id="KW-1185">Reference proteome</keyword>
<feature type="region of interest" description="Disordered" evidence="1">
    <location>
        <begin position="1"/>
        <end position="24"/>
    </location>
</feature>